<dbReference type="RefSeq" id="XP_056848975.1">
    <property type="nucleotide sequence ID" value="XM_056992995.1"/>
</dbReference>
<keyword evidence="2" id="KW-1185">Reference proteome</keyword>
<organism evidence="2 3">
    <name type="scientific">Raphanus sativus</name>
    <name type="common">Radish</name>
    <name type="synonym">Raphanus raphanistrum var. sativus</name>
    <dbReference type="NCBI Taxonomy" id="3726"/>
    <lineage>
        <taxon>Eukaryota</taxon>
        <taxon>Viridiplantae</taxon>
        <taxon>Streptophyta</taxon>
        <taxon>Embryophyta</taxon>
        <taxon>Tracheophyta</taxon>
        <taxon>Spermatophyta</taxon>
        <taxon>Magnoliopsida</taxon>
        <taxon>eudicotyledons</taxon>
        <taxon>Gunneridae</taxon>
        <taxon>Pentapetalae</taxon>
        <taxon>rosids</taxon>
        <taxon>malvids</taxon>
        <taxon>Brassicales</taxon>
        <taxon>Brassicaceae</taxon>
        <taxon>Brassiceae</taxon>
        <taxon>Raphanus</taxon>
    </lineage>
</organism>
<evidence type="ECO:0000259" key="1">
    <source>
        <dbReference type="Pfam" id="PF07727"/>
    </source>
</evidence>
<name>A0A9W3CBU0_RAPSA</name>
<feature type="domain" description="Reverse transcriptase Ty1/copia-type" evidence="1">
    <location>
        <begin position="1"/>
        <end position="55"/>
    </location>
</feature>
<dbReference type="KEGG" id="rsz:130499093"/>
<dbReference type="Proteomes" id="UP000504610">
    <property type="component" value="Chromosome 8"/>
</dbReference>
<protein>
    <submittedName>
        <fullName evidence="3">Uncharacterized mitochondrial protein AtMg00810-like</fullName>
    </submittedName>
</protein>
<dbReference type="PANTHER" id="PTHR11439">
    <property type="entry name" value="GAG-POL-RELATED RETROTRANSPOSON"/>
    <property type="match status" value="1"/>
</dbReference>
<dbReference type="AlphaFoldDB" id="A0A9W3CBU0"/>
<sequence length="130" mass="14995">MTREFEMSMVGELKYFLGLQIHQIAEGFFISHSTYAMTLLKKFRLDHCKEVKAPLSSPNKISKDEDGEQVDRKVFRGMIRNLLYLIASRPDLSLSVGICARYQTKPKKYHLEAVKRIIRYVKGTVNLGIV</sequence>
<proteinExistence type="predicted"/>
<evidence type="ECO:0000313" key="2">
    <source>
        <dbReference type="Proteomes" id="UP000504610"/>
    </source>
</evidence>
<dbReference type="InterPro" id="IPR013103">
    <property type="entry name" value="RVT_2"/>
</dbReference>
<reference evidence="2" key="1">
    <citation type="journal article" date="2019" name="Database">
        <title>The radish genome database (RadishGD): an integrated information resource for radish genomics.</title>
        <authorList>
            <person name="Yu H.J."/>
            <person name="Baek S."/>
            <person name="Lee Y.J."/>
            <person name="Cho A."/>
            <person name="Mun J.H."/>
        </authorList>
    </citation>
    <scope>NUCLEOTIDE SEQUENCE [LARGE SCALE GENOMIC DNA]</scope>
    <source>
        <strain evidence="2">cv. WK10039</strain>
    </source>
</reference>
<gene>
    <name evidence="3" type="primary">LOC130499093</name>
</gene>
<dbReference type="GeneID" id="130499093"/>
<accession>A0A9W3CBU0</accession>
<evidence type="ECO:0000313" key="3">
    <source>
        <dbReference type="RefSeq" id="XP_056848975.1"/>
    </source>
</evidence>
<dbReference type="Pfam" id="PF07727">
    <property type="entry name" value="RVT_2"/>
    <property type="match status" value="1"/>
</dbReference>
<dbReference type="PANTHER" id="PTHR11439:SF483">
    <property type="entry name" value="PEPTIDE SYNTHASE GLIP-LIKE, PUTATIVE (AFU_ORTHOLOGUE AFUA_3G12920)-RELATED"/>
    <property type="match status" value="1"/>
</dbReference>
<reference evidence="3" key="2">
    <citation type="submission" date="2025-08" db="UniProtKB">
        <authorList>
            <consortium name="RefSeq"/>
        </authorList>
    </citation>
    <scope>IDENTIFICATION</scope>
    <source>
        <tissue evidence="3">Leaf</tissue>
    </source>
</reference>
<dbReference type="OrthoDB" id="1740642at2759"/>